<evidence type="ECO:0000313" key="4">
    <source>
        <dbReference type="Proteomes" id="UP000515162"/>
    </source>
</evidence>
<dbReference type="AlphaFoldDB" id="A0A6P8K352"/>
<feature type="coiled-coil region" evidence="2">
    <location>
        <begin position="150"/>
        <end position="185"/>
    </location>
</feature>
<evidence type="ECO:0000256" key="1">
    <source>
        <dbReference type="ARBA" id="ARBA00023054"/>
    </source>
</evidence>
<gene>
    <name evidence="5" type="primary">LOC117143004</name>
</gene>
<keyword evidence="4" id="KW-1185">Reference proteome</keyword>
<proteinExistence type="predicted"/>
<feature type="coiled-coil region" evidence="2">
    <location>
        <begin position="335"/>
        <end position="365"/>
    </location>
</feature>
<feature type="domain" description="Trichohyalin-plectin-homology" evidence="3">
    <location>
        <begin position="122"/>
        <end position="472"/>
    </location>
</feature>
<organism evidence="4 5">
    <name type="scientific">Drosophila mauritiana</name>
    <name type="common">Fruit fly</name>
    <dbReference type="NCBI Taxonomy" id="7226"/>
    <lineage>
        <taxon>Eukaryota</taxon>
        <taxon>Metazoa</taxon>
        <taxon>Ecdysozoa</taxon>
        <taxon>Arthropoda</taxon>
        <taxon>Hexapoda</taxon>
        <taxon>Insecta</taxon>
        <taxon>Pterygota</taxon>
        <taxon>Neoptera</taxon>
        <taxon>Endopterygota</taxon>
        <taxon>Diptera</taxon>
        <taxon>Brachycera</taxon>
        <taxon>Muscomorpha</taxon>
        <taxon>Ephydroidea</taxon>
        <taxon>Drosophilidae</taxon>
        <taxon>Drosophila</taxon>
        <taxon>Sophophora</taxon>
    </lineage>
</organism>
<dbReference type="Proteomes" id="UP000515162">
    <property type="component" value="Chromosome 3R"/>
</dbReference>
<name>A0A6P8K352_DROMA</name>
<reference evidence="5" key="1">
    <citation type="submission" date="2025-08" db="UniProtKB">
        <authorList>
            <consortium name="RefSeq"/>
        </authorList>
    </citation>
    <scope>IDENTIFICATION</scope>
    <source>
        <strain evidence="5">Mau12</strain>
        <tissue evidence="5">Whole Body</tissue>
    </source>
</reference>
<dbReference type="Pfam" id="PF13868">
    <property type="entry name" value="TPH"/>
    <property type="match status" value="1"/>
</dbReference>
<dbReference type="RefSeq" id="XP_033163260.1">
    <property type="nucleotide sequence ID" value="XM_033307369.1"/>
</dbReference>
<protein>
    <submittedName>
        <fullName evidence="5">Trichohyalin</fullName>
    </submittedName>
</protein>
<evidence type="ECO:0000313" key="5">
    <source>
        <dbReference type="RefSeq" id="XP_033163260.1"/>
    </source>
</evidence>
<dbReference type="GeneID" id="117143004"/>
<evidence type="ECO:0000259" key="3">
    <source>
        <dbReference type="Pfam" id="PF13868"/>
    </source>
</evidence>
<sequence>MENLQPESDRVGLIVWDEPGASIFATASQEPVPNLLTEFKPMPKGEDDCVSDKDVCRIITQSSVAESSLFRMVKHQVDEVAAMLNSHLHPRQRQEQTDEDVTRGLARELARQQVEASRCLQLHRNVENLRDLEMEVARAHTALAVKNKIINNIKQTVEDKQRERAEALAEQRAVEKQVLEEKQRRAQKAAVFRKDLMAQITEGRTKRIQDHRIAVAEGRQELKECKEIVEQGILKDAVTKANQRKVLLESLDQSAAMLKQTREAYALAQKNKPERGLLDALGPVTAAYVSKARKRRLDEIEARDINAARLGFQLSQIKHDLESRDQLITSLLIREHKAKENAKALEEARTKMAKKQEIREQLLSQREEQKFFRDKGVQDALLMPKDPMCFGERQYRMQVAQRENTRRLDVQCYQDMANMVVEAKNNRKIAAQEVVDIVQAVYNQQSRQDELVAIERMKLLSKQPPEVLSALKKSILTEEEIKSLNLKK</sequence>
<dbReference type="InterPro" id="IPR043597">
    <property type="entry name" value="TPH_dom"/>
</dbReference>
<evidence type="ECO:0000256" key="2">
    <source>
        <dbReference type="SAM" id="Coils"/>
    </source>
</evidence>
<accession>A0A6P8K352</accession>
<keyword evidence="1 2" id="KW-0175">Coiled coil</keyword>